<organism evidence="1 2">
    <name type="scientific">Leptospira kirschneri str. H1</name>
    <dbReference type="NCBI Taxonomy" id="1049966"/>
    <lineage>
        <taxon>Bacteria</taxon>
        <taxon>Pseudomonadati</taxon>
        <taxon>Spirochaetota</taxon>
        <taxon>Spirochaetia</taxon>
        <taxon>Leptospirales</taxon>
        <taxon>Leptospiraceae</taxon>
        <taxon>Leptospira</taxon>
    </lineage>
</organism>
<dbReference type="EMBL" id="AHMY02000025">
    <property type="protein sequence ID" value="EKO16467.1"/>
    <property type="molecule type" value="Genomic_DNA"/>
</dbReference>
<dbReference type="Proteomes" id="UP000006253">
    <property type="component" value="Unassembled WGS sequence"/>
</dbReference>
<sequence>MLSLFQKLKIKYLVKCGSSHGLCSFDYEWLFYNGFYY</sequence>
<dbReference type="AlphaFoldDB" id="A0A0E2B5A9"/>
<name>A0A0E2B5A9_9LEPT</name>
<reference evidence="1 2" key="1">
    <citation type="submission" date="2012-10" db="EMBL/GenBank/DDBJ databases">
        <authorList>
            <person name="Harkins D.M."/>
            <person name="Durkin A.S."/>
            <person name="Brinkac L.M."/>
            <person name="Selengut J.D."/>
            <person name="Sanka R."/>
            <person name="DePew J."/>
            <person name="Purushe J."/>
            <person name="Peacock S.J."/>
            <person name="Thaipadungpanit J."/>
            <person name="Wuthiekanun V.W."/>
            <person name="Day N.P."/>
            <person name="Vinetz J.M."/>
            <person name="Sutton G.G."/>
            <person name="Nelson W.C."/>
            <person name="Fouts D.E."/>
        </authorList>
    </citation>
    <scope>NUCLEOTIDE SEQUENCE [LARGE SCALE GENOMIC DNA]</scope>
    <source>
        <strain evidence="1 2">H1</strain>
    </source>
</reference>
<accession>A0A0E2B5A9</accession>
<evidence type="ECO:0000313" key="1">
    <source>
        <dbReference type="EMBL" id="EKO16467.1"/>
    </source>
</evidence>
<gene>
    <name evidence="1" type="ORF">LEP1GSC081_2888</name>
</gene>
<protein>
    <submittedName>
        <fullName evidence="1">Uncharacterized protein</fullName>
    </submittedName>
</protein>
<evidence type="ECO:0000313" key="2">
    <source>
        <dbReference type="Proteomes" id="UP000006253"/>
    </source>
</evidence>
<comment type="caution">
    <text evidence="1">The sequence shown here is derived from an EMBL/GenBank/DDBJ whole genome shotgun (WGS) entry which is preliminary data.</text>
</comment>
<proteinExistence type="predicted"/>